<dbReference type="SUPFAM" id="SSF53383">
    <property type="entry name" value="PLP-dependent transferases"/>
    <property type="match status" value="1"/>
</dbReference>
<comment type="caution">
    <text evidence="5">The sequence shown here is derived from an EMBL/GenBank/DDBJ whole genome shotgun (WGS) entry which is preliminary data.</text>
</comment>
<evidence type="ECO:0000313" key="6">
    <source>
        <dbReference type="Proteomes" id="UP000288716"/>
    </source>
</evidence>
<keyword evidence="3" id="KW-0456">Lyase</keyword>
<organism evidence="5 6">
    <name type="scientific">Leptotrombidium deliense</name>
    <dbReference type="NCBI Taxonomy" id="299467"/>
    <lineage>
        <taxon>Eukaryota</taxon>
        <taxon>Metazoa</taxon>
        <taxon>Ecdysozoa</taxon>
        <taxon>Arthropoda</taxon>
        <taxon>Chelicerata</taxon>
        <taxon>Arachnida</taxon>
        <taxon>Acari</taxon>
        <taxon>Acariformes</taxon>
        <taxon>Trombidiformes</taxon>
        <taxon>Prostigmata</taxon>
        <taxon>Anystina</taxon>
        <taxon>Parasitengona</taxon>
        <taxon>Trombiculoidea</taxon>
        <taxon>Trombiculidae</taxon>
        <taxon>Leptotrombidium</taxon>
    </lineage>
</organism>
<dbReference type="PANTHER" id="PTHR45677">
    <property type="entry name" value="GLUTAMATE DECARBOXYLASE-RELATED"/>
    <property type="match status" value="1"/>
</dbReference>
<keyword evidence="6" id="KW-1185">Reference proteome</keyword>
<name>A0A443S808_9ACAR</name>
<accession>A0A443S808</accession>
<dbReference type="GO" id="GO:0030170">
    <property type="term" value="F:pyridoxal phosphate binding"/>
    <property type="evidence" value="ECO:0007669"/>
    <property type="project" value="InterPro"/>
</dbReference>
<dbReference type="Proteomes" id="UP000288716">
    <property type="component" value="Unassembled WGS sequence"/>
</dbReference>
<dbReference type="PANTHER" id="PTHR45677:SF8">
    <property type="entry name" value="CYSTEINE SULFINIC ACID DECARBOXYLASE"/>
    <property type="match status" value="1"/>
</dbReference>
<reference evidence="5 6" key="1">
    <citation type="journal article" date="2018" name="Gigascience">
        <title>Genomes of trombidid mites reveal novel predicted allergens and laterally-transferred genes associated with secondary metabolism.</title>
        <authorList>
            <person name="Dong X."/>
            <person name="Chaisiri K."/>
            <person name="Xia D."/>
            <person name="Armstrong S.D."/>
            <person name="Fang Y."/>
            <person name="Donnelly M.J."/>
            <person name="Kadowaki T."/>
            <person name="McGarry J.W."/>
            <person name="Darby A.C."/>
            <person name="Makepeace B.L."/>
        </authorList>
    </citation>
    <scope>NUCLEOTIDE SEQUENCE [LARGE SCALE GENOMIC DNA]</scope>
    <source>
        <strain evidence="5">UoL-UT</strain>
    </source>
</reference>
<comment type="similarity">
    <text evidence="2">Belongs to the group II decarboxylase family.</text>
</comment>
<keyword evidence="3" id="KW-0210">Decarboxylase</keyword>
<dbReference type="Gene3D" id="3.90.1150.170">
    <property type="match status" value="1"/>
</dbReference>
<dbReference type="STRING" id="299467.A0A443S808"/>
<sequence length="200" mass="23254">MTTLKVERNDRENGRSMKEIMEKNGVNVTFSYFEKSNEVDCRFLRSVVKMILDEKKIVGSAALMKSENQTLVDFKQPKELERKISRDDFESLPCDKNRRSSNAILNIAVFQPLYKVTQFRNLLSLKISKEGLSDEELLELCRKTIQYSVKTNHPHFYNQLYAGIDEYSLAGTWLTEALNTSQYSHLRNIACFHAYGTENY</sequence>
<dbReference type="Pfam" id="PF00282">
    <property type="entry name" value="Pyridoxal_deC"/>
    <property type="match status" value="1"/>
</dbReference>
<evidence type="ECO:0000256" key="3">
    <source>
        <dbReference type="ARBA" id="ARBA00022793"/>
    </source>
</evidence>
<evidence type="ECO:0000256" key="4">
    <source>
        <dbReference type="ARBA" id="ARBA00022898"/>
    </source>
</evidence>
<dbReference type="VEuPathDB" id="VectorBase:LDEU008393"/>
<dbReference type="GO" id="GO:0005737">
    <property type="term" value="C:cytoplasm"/>
    <property type="evidence" value="ECO:0007669"/>
    <property type="project" value="TreeGrafter"/>
</dbReference>
<dbReference type="GO" id="GO:0019752">
    <property type="term" value="P:carboxylic acid metabolic process"/>
    <property type="evidence" value="ECO:0007669"/>
    <property type="project" value="InterPro"/>
</dbReference>
<dbReference type="OrthoDB" id="392571at2759"/>
<evidence type="ECO:0000313" key="5">
    <source>
        <dbReference type="EMBL" id="RWS23647.1"/>
    </source>
</evidence>
<proteinExistence type="inferred from homology"/>
<gene>
    <name evidence="5" type="ORF">B4U80_13911</name>
</gene>
<dbReference type="InterPro" id="IPR015424">
    <property type="entry name" value="PyrdxlP-dep_Trfase"/>
</dbReference>
<evidence type="ECO:0000256" key="1">
    <source>
        <dbReference type="ARBA" id="ARBA00001933"/>
    </source>
</evidence>
<protein>
    <submittedName>
        <fullName evidence="5">Glutamate decareboxylase-like protein</fullName>
    </submittedName>
</protein>
<dbReference type="InterPro" id="IPR002129">
    <property type="entry name" value="PyrdxlP-dep_de-COase"/>
</dbReference>
<dbReference type="GO" id="GO:0016831">
    <property type="term" value="F:carboxy-lyase activity"/>
    <property type="evidence" value="ECO:0007669"/>
    <property type="project" value="UniProtKB-KW"/>
</dbReference>
<dbReference type="AlphaFoldDB" id="A0A443S808"/>
<comment type="cofactor">
    <cofactor evidence="1">
        <name>pyridoxal 5'-phosphate</name>
        <dbReference type="ChEBI" id="CHEBI:597326"/>
    </cofactor>
</comment>
<keyword evidence="4" id="KW-0663">Pyridoxal phosphate</keyword>
<evidence type="ECO:0000256" key="2">
    <source>
        <dbReference type="ARBA" id="ARBA00009533"/>
    </source>
</evidence>
<dbReference type="EMBL" id="NCKV01006110">
    <property type="protein sequence ID" value="RWS23647.1"/>
    <property type="molecule type" value="Genomic_DNA"/>
</dbReference>